<dbReference type="Pfam" id="PF23247">
    <property type="entry name" value="LRR_RPS2"/>
    <property type="match status" value="1"/>
</dbReference>
<feature type="domain" description="Disease resistance protein At4g27190-like leucine-rich repeats" evidence="2">
    <location>
        <begin position="4"/>
        <end position="110"/>
    </location>
</feature>
<comment type="caution">
    <text evidence="3">The sequence shown here is derived from an EMBL/GenBank/DDBJ whole genome shotgun (WGS) entry which is preliminary data.</text>
</comment>
<organism evidence="3 4">
    <name type="scientific">Carya illinoinensis</name>
    <name type="common">Pecan</name>
    <dbReference type="NCBI Taxonomy" id="32201"/>
    <lineage>
        <taxon>Eukaryota</taxon>
        <taxon>Viridiplantae</taxon>
        <taxon>Streptophyta</taxon>
        <taxon>Embryophyta</taxon>
        <taxon>Tracheophyta</taxon>
        <taxon>Spermatophyta</taxon>
        <taxon>Magnoliopsida</taxon>
        <taxon>eudicotyledons</taxon>
        <taxon>Gunneridae</taxon>
        <taxon>Pentapetalae</taxon>
        <taxon>rosids</taxon>
        <taxon>fabids</taxon>
        <taxon>Fagales</taxon>
        <taxon>Juglandaceae</taxon>
        <taxon>Carya</taxon>
    </lineage>
</organism>
<evidence type="ECO:0000313" key="4">
    <source>
        <dbReference type="Proteomes" id="UP000811609"/>
    </source>
</evidence>
<evidence type="ECO:0000313" key="3">
    <source>
        <dbReference type="EMBL" id="KAG6624880.1"/>
    </source>
</evidence>
<sequence length="226" mass="25989">MLSLFPHNLIESLENLQKLIAYQCDSLEVIFELEGLNAEESNSFNNLTKLSLRYLSKLLHIWKKGPRDIKGFNYLRWLQVWKCNSLKCLFTPSIAKLLVKLEEIEVHGCNEMEAVLAKESGDEENRDVIVFPLVKTLELMNLQKLECFYTEDNHAFEWPSLDEITIDGCPELKMFASTSAKTPKLKGVYTLPEPPPLLNERDFQPMIGDLNATIQHIIKGKVCYNL</sequence>
<name>A0A8T1N6J1_CARIL</name>
<proteinExistence type="predicted"/>
<dbReference type="PANTHER" id="PTHR33463">
    <property type="entry name" value="NB-ARC DOMAIN-CONTAINING PROTEIN-RELATED"/>
    <property type="match status" value="1"/>
</dbReference>
<reference evidence="3" key="1">
    <citation type="submission" date="2020-12" db="EMBL/GenBank/DDBJ databases">
        <title>WGS assembly of Carya illinoinensis cv. Pawnee.</title>
        <authorList>
            <person name="Platts A."/>
            <person name="Shu S."/>
            <person name="Wright S."/>
            <person name="Barry K."/>
            <person name="Edger P."/>
            <person name="Pires J.C."/>
            <person name="Schmutz J."/>
        </authorList>
    </citation>
    <scope>NUCLEOTIDE SEQUENCE</scope>
    <source>
        <tissue evidence="3">Leaf</tissue>
    </source>
</reference>
<dbReference type="Proteomes" id="UP000811609">
    <property type="component" value="Chromosome 16"/>
</dbReference>
<accession>A0A8T1N6J1</accession>
<evidence type="ECO:0000259" key="2">
    <source>
        <dbReference type="Pfam" id="PF23247"/>
    </source>
</evidence>
<keyword evidence="4" id="KW-1185">Reference proteome</keyword>
<dbReference type="PANTHER" id="PTHR33463:SF203">
    <property type="entry name" value="AAA+ ATPASE DOMAIN-CONTAINING PROTEIN"/>
    <property type="match status" value="1"/>
</dbReference>
<dbReference type="InterPro" id="IPR057135">
    <property type="entry name" value="At4g27190-like_LRR"/>
</dbReference>
<dbReference type="EMBL" id="CM031824">
    <property type="protein sequence ID" value="KAG6624880.1"/>
    <property type="molecule type" value="Genomic_DNA"/>
</dbReference>
<evidence type="ECO:0000256" key="1">
    <source>
        <dbReference type="ARBA" id="ARBA00022821"/>
    </source>
</evidence>
<dbReference type="AlphaFoldDB" id="A0A8T1N6J1"/>
<gene>
    <name evidence="3" type="ORF">CIPAW_16G056700</name>
</gene>
<keyword evidence="1" id="KW-0611">Plant defense</keyword>
<dbReference type="InterPro" id="IPR050905">
    <property type="entry name" value="Plant_NBS-LRR"/>
</dbReference>
<protein>
    <recommendedName>
        <fullName evidence="2">Disease resistance protein At4g27190-like leucine-rich repeats domain-containing protein</fullName>
    </recommendedName>
</protein>